<dbReference type="InterPro" id="IPR001251">
    <property type="entry name" value="CRAL-TRIO_dom"/>
</dbReference>
<feature type="domain" description="CRAL-TRIO" evidence="1">
    <location>
        <begin position="34"/>
        <end position="169"/>
    </location>
</feature>
<dbReference type="Proteomes" id="UP000504603">
    <property type="component" value="Unplaced"/>
</dbReference>
<accession>A0A6J1CST5</accession>
<sequence length="208" mass="23895">MNSSSSISSLSLPDQLHLLRKVEVFNLHGRDKAGRNVLLIVGKYFPARFVSSEAVSFYLKDKIFPALKEGPFTVVYVHTDVHWTENFPGVSYLKAICDAIPITVKNSIEAVYFVHPGLQSRLFFATVGRFMLGAGLYNKLKYVKRVEFLWEYVRRKEMELPKFVYDHDQKLEFCPVVYSSLENDYLRVFSAVPSLDSPVPTYSMRCFA</sequence>
<keyword evidence="2" id="KW-1185">Reference proteome</keyword>
<evidence type="ECO:0000313" key="2">
    <source>
        <dbReference type="Proteomes" id="UP000504603"/>
    </source>
</evidence>
<gene>
    <name evidence="3" type="primary">LOC111013979</name>
</gene>
<dbReference type="KEGG" id="mcha:111013979"/>
<organism evidence="2 3">
    <name type="scientific">Momordica charantia</name>
    <name type="common">Bitter gourd</name>
    <name type="synonym">Balsam pear</name>
    <dbReference type="NCBI Taxonomy" id="3673"/>
    <lineage>
        <taxon>Eukaryota</taxon>
        <taxon>Viridiplantae</taxon>
        <taxon>Streptophyta</taxon>
        <taxon>Embryophyta</taxon>
        <taxon>Tracheophyta</taxon>
        <taxon>Spermatophyta</taxon>
        <taxon>Magnoliopsida</taxon>
        <taxon>eudicotyledons</taxon>
        <taxon>Gunneridae</taxon>
        <taxon>Pentapetalae</taxon>
        <taxon>rosids</taxon>
        <taxon>fabids</taxon>
        <taxon>Cucurbitales</taxon>
        <taxon>Cucurbitaceae</taxon>
        <taxon>Momordiceae</taxon>
        <taxon>Momordica</taxon>
    </lineage>
</organism>
<dbReference type="OrthoDB" id="365077at2759"/>
<dbReference type="Gene3D" id="3.40.525.10">
    <property type="entry name" value="CRAL-TRIO lipid binding domain"/>
    <property type="match status" value="1"/>
</dbReference>
<evidence type="ECO:0000259" key="1">
    <source>
        <dbReference type="Pfam" id="PF13716"/>
    </source>
</evidence>
<proteinExistence type="predicted"/>
<protein>
    <submittedName>
        <fullName evidence="3">Uncharacterized protein LOC111013979</fullName>
    </submittedName>
</protein>
<evidence type="ECO:0000313" key="3">
    <source>
        <dbReference type="RefSeq" id="XP_022144248.1"/>
    </source>
</evidence>
<name>A0A6J1CST5_MOMCH</name>
<dbReference type="GeneID" id="111013979"/>
<reference evidence="3" key="1">
    <citation type="submission" date="2025-08" db="UniProtKB">
        <authorList>
            <consortium name="RefSeq"/>
        </authorList>
    </citation>
    <scope>IDENTIFICATION</scope>
    <source>
        <strain evidence="3">OHB3-1</strain>
    </source>
</reference>
<dbReference type="PANTHER" id="PTHR48411">
    <property type="entry name" value="OS01G0948300 PROTEIN"/>
    <property type="match status" value="1"/>
</dbReference>
<dbReference type="AlphaFoldDB" id="A0A6J1CST5"/>
<dbReference type="InterPro" id="IPR036865">
    <property type="entry name" value="CRAL-TRIO_dom_sf"/>
</dbReference>
<dbReference type="Pfam" id="PF13716">
    <property type="entry name" value="CRAL_TRIO_2"/>
    <property type="match status" value="1"/>
</dbReference>
<dbReference type="PANTHER" id="PTHR48411:SF1">
    <property type="entry name" value="OS01G0948300 PROTEIN"/>
    <property type="match status" value="1"/>
</dbReference>
<dbReference type="RefSeq" id="XP_022144248.1">
    <property type="nucleotide sequence ID" value="XM_022288556.1"/>
</dbReference>